<keyword evidence="4" id="KW-0812">Transmembrane</keyword>
<comment type="catalytic activity">
    <reaction evidence="3">
        <text>2 GTP = 3',3'-c-di-GMP + 2 diphosphate</text>
        <dbReference type="Rhea" id="RHEA:24898"/>
        <dbReference type="ChEBI" id="CHEBI:33019"/>
        <dbReference type="ChEBI" id="CHEBI:37565"/>
        <dbReference type="ChEBI" id="CHEBI:58805"/>
        <dbReference type="EC" id="2.7.7.65"/>
    </reaction>
</comment>
<dbReference type="FunFam" id="3.30.70.270:FF:000001">
    <property type="entry name" value="Diguanylate cyclase domain protein"/>
    <property type="match status" value="1"/>
</dbReference>
<evidence type="ECO:0000313" key="7">
    <source>
        <dbReference type="Proteomes" id="UP000265903"/>
    </source>
</evidence>
<keyword evidence="4" id="KW-0472">Membrane</keyword>
<dbReference type="NCBIfam" id="TIGR00254">
    <property type="entry name" value="GGDEF"/>
    <property type="match status" value="1"/>
</dbReference>
<dbReference type="PANTHER" id="PTHR45138:SF9">
    <property type="entry name" value="DIGUANYLATE CYCLASE DGCM-RELATED"/>
    <property type="match status" value="1"/>
</dbReference>
<feature type="transmembrane region" description="Helical" evidence="4">
    <location>
        <begin position="20"/>
        <end position="40"/>
    </location>
</feature>
<dbReference type="Gene3D" id="3.30.70.270">
    <property type="match status" value="1"/>
</dbReference>
<dbReference type="RefSeq" id="WP_114335403.1">
    <property type="nucleotide sequence ID" value="NZ_QMDL01000003.1"/>
</dbReference>
<dbReference type="GO" id="GO:0043709">
    <property type="term" value="P:cell adhesion involved in single-species biofilm formation"/>
    <property type="evidence" value="ECO:0007669"/>
    <property type="project" value="TreeGrafter"/>
</dbReference>
<dbReference type="EMBL" id="QMDL01000003">
    <property type="protein sequence ID" value="RMJ03177.1"/>
    <property type="molecule type" value="Genomic_DNA"/>
</dbReference>
<evidence type="ECO:0000259" key="5">
    <source>
        <dbReference type="PROSITE" id="PS50887"/>
    </source>
</evidence>
<evidence type="ECO:0000256" key="4">
    <source>
        <dbReference type="SAM" id="Phobius"/>
    </source>
</evidence>
<proteinExistence type="predicted"/>
<accession>A0A3M2RD08</accession>
<keyword evidence="7" id="KW-1185">Reference proteome</keyword>
<name>A0A3M2RD08_9GAMM</name>
<organism evidence="6 7">
    <name type="scientific">Marinobacter litoralis</name>
    <dbReference type="NCBI Taxonomy" id="187981"/>
    <lineage>
        <taxon>Bacteria</taxon>
        <taxon>Pseudomonadati</taxon>
        <taxon>Pseudomonadota</taxon>
        <taxon>Gammaproteobacteria</taxon>
        <taxon>Pseudomonadales</taxon>
        <taxon>Marinobacteraceae</taxon>
        <taxon>Marinobacter</taxon>
    </lineage>
</organism>
<protein>
    <recommendedName>
        <fullName evidence="2">diguanylate cyclase</fullName>
        <ecNumber evidence="2">2.7.7.65</ecNumber>
    </recommendedName>
</protein>
<comment type="caution">
    <text evidence="6">The sequence shown here is derived from an EMBL/GenBank/DDBJ whole genome shotgun (WGS) entry which is preliminary data.</text>
</comment>
<evidence type="ECO:0000256" key="3">
    <source>
        <dbReference type="ARBA" id="ARBA00034247"/>
    </source>
</evidence>
<dbReference type="OrthoDB" id="9813903at2"/>
<reference evidence="6 7" key="1">
    <citation type="submission" date="2018-08" db="EMBL/GenBank/DDBJ databases">
        <title>Whole Genome Sequence of the Moderate Halophilic Marine Bacterium Marinobacter litoralis Sw-45.</title>
        <authorList>
            <person name="Musa H."/>
        </authorList>
    </citation>
    <scope>NUCLEOTIDE SEQUENCE [LARGE SCALE GENOMIC DNA]</scope>
    <source>
        <strain evidence="6 7">Sw-45</strain>
    </source>
</reference>
<dbReference type="PANTHER" id="PTHR45138">
    <property type="entry name" value="REGULATORY COMPONENTS OF SENSORY TRANSDUCTION SYSTEM"/>
    <property type="match status" value="1"/>
</dbReference>
<dbReference type="InterPro" id="IPR043128">
    <property type="entry name" value="Rev_trsase/Diguanyl_cyclase"/>
</dbReference>
<sequence>MHDDLTLSQALSTEHEEQQVSRLLTGASVMALLFLFGIGAKAWHSGNTTHGAILWLFSVPIFLNMIWFARTGNRDTQKAGLLTFAAMLLSYLIATGGESSTGPLWFYALPPLLFFLTSLKAGTAILLFCYLAALIVFQFPDLPGITATYNNDFKIRFFATLTFESIFCFVLEATRQSARNKLVTFAQAHEHAARTDELTGLANRREMLNRLNTEFSRYQRAGHHFSIVLIDLDFFKQVNDNHGHDAGDKVLQRFAEVTHGVIRQTDVAARWGGEEFMLLLPDTTLLQALALAERLRSEIASTAFTHNGTTMPVTLSAGVCSISNATSINELLKQADVQLYSAKEGGRNRISPRVRSQEKVQASPT</sequence>
<dbReference type="PROSITE" id="PS50887">
    <property type="entry name" value="GGDEF"/>
    <property type="match status" value="1"/>
</dbReference>
<keyword evidence="4" id="KW-1133">Transmembrane helix</keyword>
<feature type="transmembrane region" description="Helical" evidence="4">
    <location>
        <begin position="52"/>
        <end position="70"/>
    </location>
</feature>
<dbReference type="SMART" id="SM00267">
    <property type="entry name" value="GGDEF"/>
    <property type="match status" value="1"/>
</dbReference>
<gene>
    <name evidence="6" type="primary">pleD_7</name>
    <name evidence="6" type="ORF">DOQ08_02642</name>
</gene>
<dbReference type="InterPro" id="IPR050469">
    <property type="entry name" value="Diguanylate_Cyclase"/>
</dbReference>
<dbReference type="InterPro" id="IPR029787">
    <property type="entry name" value="Nucleotide_cyclase"/>
</dbReference>
<feature type="transmembrane region" description="Helical" evidence="4">
    <location>
        <begin position="153"/>
        <end position="171"/>
    </location>
</feature>
<dbReference type="SUPFAM" id="SSF55073">
    <property type="entry name" value="Nucleotide cyclase"/>
    <property type="match status" value="1"/>
</dbReference>
<dbReference type="Proteomes" id="UP000265903">
    <property type="component" value="Unassembled WGS sequence"/>
</dbReference>
<dbReference type="EC" id="2.7.7.65" evidence="2"/>
<dbReference type="GO" id="GO:0005886">
    <property type="term" value="C:plasma membrane"/>
    <property type="evidence" value="ECO:0007669"/>
    <property type="project" value="TreeGrafter"/>
</dbReference>
<evidence type="ECO:0000313" key="6">
    <source>
        <dbReference type="EMBL" id="RMJ03177.1"/>
    </source>
</evidence>
<evidence type="ECO:0000256" key="2">
    <source>
        <dbReference type="ARBA" id="ARBA00012528"/>
    </source>
</evidence>
<evidence type="ECO:0000256" key="1">
    <source>
        <dbReference type="ARBA" id="ARBA00001946"/>
    </source>
</evidence>
<feature type="transmembrane region" description="Helical" evidence="4">
    <location>
        <begin position="76"/>
        <end position="94"/>
    </location>
</feature>
<dbReference type="InterPro" id="IPR000160">
    <property type="entry name" value="GGDEF_dom"/>
</dbReference>
<dbReference type="CDD" id="cd01949">
    <property type="entry name" value="GGDEF"/>
    <property type="match status" value="1"/>
</dbReference>
<feature type="domain" description="GGDEF" evidence="5">
    <location>
        <begin position="223"/>
        <end position="355"/>
    </location>
</feature>
<dbReference type="Pfam" id="PF00990">
    <property type="entry name" value="GGDEF"/>
    <property type="match status" value="1"/>
</dbReference>
<dbReference type="GO" id="GO:1902201">
    <property type="term" value="P:negative regulation of bacterial-type flagellum-dependent cell motility"/>
    <property type="evidence" value="ECO:0007669"/>
    <property type="project" value="TreeGrafter"/>
</dbReference>
<comment type="cofactor">
    <cofactor evidence="1">
        <name>Mg(2+)</name>
        <dbReference type="ChEBI" id="CHEBI:18420"/>
    </cofactor>
</comment>
<dbReference type="GO" id="GO:0052621">
    <property type="term" value="F:diguanylate cyclase activity"/>
    <property type="evidence" value="ECO:0007669"/>
    <property type="project" value="UniProtKB-EC"/>
</dbReference>
<dbReference type="AlphaFoldDB" id="A0A3M2RD08"/>
<feature type="transmembrane region" description="Helical" evidence="4">
    <location>
        <begin position="106"/>
        <end position="133"/>
    </location>
</feature>